<organism evidence="1 2">
    <name type="scientific">Thermoflavimicrobium dichotomicum</name>
    <dbReference type="NCBI Taxonomy" id="46223"/>
    <lineage>
        <taxon>Bacteria</taxon>
        <taxon>Bacillati</taxon>
        <taxon>Bacillota</taxon>
        <taxon>Bacilli</taxon>
        <taxon>Bacillales</taxon>
        <taxon>Thermoactinomycetaceae</taxon>
        <taxon>Thermoflavimicrobium</taxon>
    </lineage>
</organism>
<sequence>MGAIKKTQPVIIWKETEPKSKPGIGPLPSDDEIIIACEDVPIEFKWHGRDVREFIHMWEQGLSLLDIARSWEDRNPDDVIFLWEHALYKGWIKDRPGGIWGRRRKD</sequence>
<evidence type="ECO:0000313" key="2">
    <source>
        <dbReference type="Proteomes" id="UP000199545"/>
    </source>
</evidence>
<dbReference type="RefSeq" id="WP_093231515.1">
    <property type="nucleotide sequence ID" value="NZ_FORR01000025.1"/>
</dbReference>
<proteinExistence type="predicted"/>
<keyword evidence="2" id="KW-1185">Reference proteome</keyword>
<dbReference type="AlphaFoldDB" id="A0A1I3ULW9"/>
<name>A0A1I3ULW9_9BACL</name>
<accession>A0A1I3ULW9</accession>
<protein>
    <submittedName>
        <fullName evidence="1">Uncharacterized protein</fullName>
    </submittedName>
</protein>
<dbReference type="Proteomes" id="UP000199545">
    <property type="component" value="Unassembled WGS sequence"/>
</dbReference>
<evidence type="ECO:0000313" key="1">
    <source>
        <dbReference type="EMBL" id="SFJ82811.1"/>
    </source>
</evidence>
<dbReference type="STRING" id="46223.SAMN05421852_12524"/>
<reference evidence="1 2" key="1">
    <citation type="submission" date="2016-10" db="EMBL/GenBank/DDBJ databases">
        <authorList>
            <person name="de Groot N.N."/>
        </authorList>
    </citation>
    <scope>NUCLEOTIDE SEQUENCE [LARGE SCALE GENOMIC DNA]</scope>
    <source>
        <strain evidence="1 2">DSM 44778</strain>
    </source>
</reference>
<dbReference type="EMBL" id="FORR01000025">
    <property type="protein sequence ID" value="SFJ82811.1"/>
    <property type="molecule type" value="Genomic_DNA"/>
</dbReference>
<dbReference type="OrthoDB" id="2455520at2"/>
<gene>
    <name evidence="1" type="ORF">SAMN05421852_12524</name>
</gene>